<feature type="domain" description="ABC transmembrane type-1" evidence="11">
    <location>
        <begin position="217"/>
        <end position="440"/>
    </location>
</feature>
<evidence type="ECO:0000256" key="4">
    <source>
        <dbReference type="ARBA" id="ARBA00022475"/>
    </source>
</evidence>
<protein>
    <recommendedName>
        <fullName evidence="10">Maltose/maltodextrin transport system permease protein</fullName>
    </recommendedName>
</protein>
<dbReference type="Proteomes" id="UP000265715">
    <property type="component" value="Unassembled WGS sequence"/>
</dbReference>
<dbReference type="PANTHER" id="PTHR47314">
    <property type="entry name" value="MALTOSE/MALTODEXTRIN TRANSPORT SYSTEM PERMEASE PROTEIN MALF"/>
    <property type="match status" value="1"/>
</dbReference>
<evidence type="ECO:0000256" key="8">
    <source>
        <dbReference type="ARBA" id="ARBA00023136"/>
    </source>
</evidence>
<dbReference type="CDD" id="cd06261">
    <property type="entry name" value="TM_PBP2"/>
    <property type="match status" value="1"/>
</dbReference>
<feature type="transmembrane region" description="Helical" evidence="9">
    <location>
        <begin position="80"/>
        <end position="104"/>
    </location>
</feature>
<keyword evidence="8 9" id="KW-0472">Membrane</keyword>
<feature type="transmembrane region" description="Helical" evidence="9">
    <location>
        <begin position="12"/>
        <end position="36"/>
    </location>
</feature>
<keyword evidence="6 9" id="KW-0812">Transmembrane</keyword>
<evidence type="ECO:0000259" key="11">
    <source>
        <dbReference type="PROSITE" id="PS50928"/>
    </source>
</evidence>
<comment type="similarity">
    <text evidence="2 10">Belongs to the binding-protein-dependent transport system permease family. MalFG subfamily.</text>
</comment>
<dbReference type="OrthoDB" id="9809527at2"/>
<evidence type="ECO:0000256" key="2">
    <source>
        <dbReference type="ARBA" id="ARBA00009047"/>
    </source>
</evidence>
<dbReference type="SUPFAM" id="SSF160964">
    <property type="entry name" value="MalF N-terminal region-like"/>
    <property type="match status" value="1"/>
</dbReference>
<sequence length="451" mass="49445">MYQSPPGVRGFLISIGLLGGAMVLSFVAGLLVFWGLQAAFPRPIDNPYPGYLVLVFAVVPLVPLLILVARRFPFITDWYYLLPAITFLLAFTFYPIILTVYFGFTNYNGIRNNGKADRSTETQVVRVEGSRLVLAQPAADALRCDEPGCAGVQLEVTSDTQRARATVVRAEGSTVELTRAPAFTPTLAYRVNAYSFIGFENFVRIFSQAGTVLWPVFVWNLVFASSTVFVSALLGLVIGLMLNNKNLKLRGFYRTALIISWAMPVVISVQVFSAMLNVQFGPVNRFLGLLGSYPIPWLTDPEWFKMSALLISLWLGFPYWMTATLGALSTISEDVYEAAKIDGATGWQTLTGITLPLLRQPFIPLLLGSFAFNFNNFGLIYLMGTQPGVEGRPSTAQAGDILITWAYKTAFQADGGQAYGLGGAISVIIFLITVAISLVNFRVTGALREVR</sequence>
<dbReference type="GO" id="GO:1990060">
    <property type="term" value="C:maltose transport complex"/>
    <property type="evidence" value="ECO:0007669"/>
    <property type="project" value="TreeGrafter"/>
</dbReference>
<evidence type="ECO:0000256" key="3">
    <source>
        <dbReference type="ARBA" id="ARBA00022448"/>
    </source>
</evidence>
<comment type="subcellular location">
    <subcellularLocation>
        <location evidence="1 9">Cell membrane</location>
        <topology evidence="1 9">Multi-pass membrane protein</topology>
    </subcellularLocation>
</comment>
<comment type="caution">
    <text evidence="12">The sequence shown here is derived from an EMBL/GenBank/DDBJ whole genome shotgun (WGS) entry which is preliminary data.</text>
</comment>
<feature type="transmembrane region" description="Helical" evidence="9">
    <location>
        <begin position="217"/>
        <end position="240"/>
    </location>
</feature>
<dbReference type="PANTHER" id="PTHR47314:SF1">
    <property type="entry name" value="MALTOSE_MALTODEXTRIN TRANSPORT SYSTEM PERMEASE PROTEIN MALF"/>
    <property type="match status" value="1"/>
</dbReference>
<dbReference type="InterPro" id="IPR000515">
    <property type="entry name" value="MetI-like"/>
</dbReference>
<feature type="transmembrane region" description="Helical" evidence="9">
    <location>
        <begin position="48"/>
        <end position="68"/>
    </location>
</feature>
<feature type="transmembrane region" description="Helical" evidence="9">
    <location>
        <begin position="303"/>
        <end position="321"/>
    </location>
</feature>
<evidence type="ECO:0000256" key="7">
    <source>
        <dbReference type="ARBA" id="ARBA00022989"/>
    </source>
</evidence>
<dbReference type="AlphaFoldDB" id="A0A399EAY3"/>
<keyword evidence="4 10" id="KW-1003">Cell membrane</keyword>
<evidence type="ECO:0000313" key="12">
    <source>
        <dbReference type="EMBL" id="RIH81098.1"/>
    </source>
</evidence>
<dbReference type="Gene3D" id="1.20.58.370">
    <property type="entry name" value="MalF N-terminal region-like"/>
    <property type="match status" value="1"/>
</dbReference>
<reference evidence="12 13" key="1">
    <citation type="submission" date="2018-08" db="EMBL/GenBank/DDBJ databases">
        <title>Meiothermus terrae DSM 26712 genome sequencing project.</title>
        <authorList>
            <person name="Da Costa M.S."/>
            <person name="Albuquerque L."/>
            <person name="Raposo P."/>
            <person name="Froufe H.J.C."/>
            <person name="Barroso C.S."/>
            <person name="Egas C."/>
        </authorList>
    </citation>
    <scope>NUCLEOTIDE SEQUENCE [LARGE SCALE GENOMIC DNA]</scope>
    <source>
        <strain evidence="12 13">DSM 26712</strain>
    </source>
</reference>
<name>A0A399EAY3_9DEIN</name>
<accession>A0A399EAY3</accession>
<gene>
    <name evidence="12" type="primary">malF</name>
    <name evidence="12" type="ORF">Mterra_03399</name>
</gene>
<dbReference type="Gene3D" id="1.10.3720.10">
    <property type="entry name" value="MetI-like"/>
    <property type="match status" value="1"/>
</dbReference>
<dbReference type="InterPro" id="IPR035906">
    <property type="entry name" value="MetI-like_sf"/>
</dbReference>
<keyword evidence="5 10" id="KW-0762">Sugar transport</keyword>
<dbReference type="RefSeq" id="WP_119316310.1">
    <property type="nucleotide sequence ID" value="NZ_QXDL01000207.1"/>
</dbReference>
<dbReference type="EMBL" id="QXDL01000207">
    <property type="protein sequence ID" value="RIH81098.1"/>
    <property type="molecule type" value="Genomic_DNA"/>
</dbReference>
<dbReference type="GO" id="GO:0042956">
    <property type="term" value="P:maltodextrin transmembrane transport"/>
    <property type="evidence" value="ECO:0007669"/>
    <property type="project" value="TreeGrafter"/>
</dbReference>
<organism evidence="12 13">
    <name type="scientific">Calidithermus terrae</name>
    <dbReference type="NCBI Taxonomy" id="1408545"/>
    <lineage>
        <taxon>Bacteria</taxon>
        <taxon>Thermotogati</taxon>
        <taxon>Deinococcota</taxon>
        <taxon>Deinococci</taxon>
        <taxon>Thermales</taxon>
        <taxon>Thermaceae</taxon>
        <taxon>Calidithermus</taxon>
    </lineage>
</organism>
<feature type="transmembrane region" description="Helical" evidence="9">
    <location>
        <begin position="418"/>
        <end position="441"/>
    </location>
</feature>
<dbReference type="InterPro" id="IPR035277">
    <property type="entry name" value="MalF_N"/>
</dbReference>
<keyword evidence="7 9" id="KW-1133">Transmembrane helix</keyword>
<evidence type="ECO:0000256" key="10">
    <source>
        <dbReference type="RuleBase" id="RU367050"/>
    </source>
</evidence>
<evidence type="ECO:0000256" key="1">
    <source>
        <dbReference type="ARBA" id="ARBA00004651"/>
    </source>
</evidence>
<dbReference type="PROSITE" id="PS50928">
    <property type="entry name" value="ABC_TM1"/>
    <property type="match status" value="1"/>
</dbReference>
<keyword evidence="13" id="KW-1185">Reference proteome</keyword>
<dbReference type="GO" id="GO:0015423">
    <property type="term" value="F:ABC-type maltose transporter activity"/>
    <property type="evidence" value="ECO:0007669"/>
    <property type="project" value="TreeGrafter"/>
</dbReference>
<dbReference type="Pfam" id="PF00528">
    <property type="entry name" value="BPD_transp_1"/>
    <property type="match status" value="1"/>
</dbReference>
<evidence type="ECO:0000256" key="9">
    <source>
        <dbReference type="RuleBase" id="RU363032"/>
    </source>
</evidence>
<feature type="transmembrane region" description="Helical" evidence="9">
    <location>
        <begin position="362"/>
        <end position="383"/>
    </location>
</feature>
<keyword evidence="3 9" id="KW-0813">Transport</keyword>
<evidence type="ECO:0000256" key="5">
    <source>
        <dbReference type="ARBA" id="ARBA00022597"/>
    </source>
</evidence>
<comment type="function">
    <text evidence="10">Part of the ABC transporter complex MalEFGK involved in maltose/maltodextrin import. Probably responsible for the translocation of the substrate across the membrane.</text>
</comment>
<dbReference type="SUPFAM" id="SSF161098">
    <property type="entry name" value="MetI-like"/>
    <property type="match status" value="1"/>
</dbReference>
<feature type="transmembrane region" description="Helical" evidence="9">
    <location>
        <begin position="252"/>
        <end position="276"/>
    </location>
</feature>
<evidence type="ECO:0000256" key="6">
    <source>
        <dbReference type="ARBA" id="ARBA00022692"/>
    </source>
</evidence>
<evidence type="ECO:0000313" key="13">
    <source>
        <dbReference type="Proteomes" id="UP000265715"/>
    </source>
</evidence>
<proteinExistence type="inferred from homology"/>